<gene>
    <name evidence="9" type="ORF">BJP25_00970</name>
</gene>
<feature type="region of interest" description="Disordered" evidence="5">
    <location>
        <begin position="327"/>
        <end position="346"/>
    </location>
</feature>
<feature type="compositionally biased region" description="Low complexity" evidence="5">
    <location>
        <begin position="327"/>
        <end position="345"/>
    </location>
</feature>
<feature type="signal peptide" evidence="7">
    <location>
        <begin position="1"/>
        <end position="20"/>
    </location>
</feature>
<evidence type="ECO:0000256" key="1">
    <source>
        <dbReference type="ARBA" id="ARBA00022512"/>
    </source>
</evidence>
<dbReference type="RefSeq" id="WP_075976836.1">
    <property type="nucleotide sequence ID" value="NZ_MKQR01000023.1"/>
</dbReference>
<dbReference type="InterPro" id="IPR023849">
    <property type="entry name" value="TQXA_dom"/>
</dbReference>
<evidence type="ECO:0000259" key="8">
    <source>
        <dbReference type="PROSITE" id="PS50847"/>
    </source>
</evidence>
<accession>A0A1Q9LHL6</accession>
<organism evidence="9 10">
    <name type="scientific">Actinokineospora bangkokensis</name>
    <dbReference type="NCBI Taxonomy" id="1193682"/>
    <lineage>
        <taxon>Bacteria</taxon>
        <taxon>Bacillati</taxon>
        <taxon>Actinomycetota</taxon>
        <taxon>Actinomycetes</taxon>
        <taxon>Pseudonocardiales</taxon>
        <taxon>Pseudonocardiaceae</taxon>
        <taxon>Actinokineospora</taxon>
    </lineage>
</organism>
<feature type="transmembrane region" description="Helical" evidence="6">
    <location>
        <begin position="354"/>
        <end position="374"/>
    </location>
</feature>
<feature type="domain" description="Gram-positive cocci surface proteins LPxTG" evidence="8">
    <location>
        <begin position="347"/>
        <end position="381"/>
    </location>
</feature>
<keyword evidence="6" id="KW-0472">Membrane</keyword>
<reference evidence="9 10" key="1">
    <citation type="submission" date="2016-10" db="EMBL/GenBank/DDBJ databases">
        <title>The Draft Genome Sequence of Actinokineospora bangkokensis 44EHWT reveals the biosynthetic pathway of antifungal compounds Thailandins with unusual extender unit butylmalonyl-CoA.</title>
        <authorList>
            <person name="Greule A."/>
            <person name="Intra B."/>
            <person name="Flemming S."/>
            <person name="Rommel M.G."/>
            <person name="Panbangred W."/>
            <person name="Bechthold A."/>
        </authorList>
    </citation>
    <scope>NUCLEOTIDE SEQUENCE [LARGE SCALE GENOMIC DNA]</scope>
    <source>
        <strain evidence="9 10">44EHW</strain>
    </source>
</reference>
<dbReference type="Gene3D" id="1.10.150.480">
    <property type="match status" value="1"/>
</dbReference>
<dbReference type="Pfam" id="PF08341">
    <property type="entry name" value="TED"/>
    <property type="match status" value="1"/>
</dbReference>
<keyword evidence="6" id="KW-0812">Transmembrane</keyword>
<dbReference type="AlphaFoldDB" id="A0A1Q9LHL6"/>
<protein>
    <recommendedName>
        <fullName evidence="8">Gram-positive cocci surface proteins LPxTG domain-containing protein</fullName>
    </recommendedName>
</protein>
<dbReference type="NCBIfam" id="TIGR01167">
    <property type="entry name" value="LPXTG_anchor"/>
    <property type="match status" value="1"/>
</dbReference>
<dbReference type="STRING" id="1193682.BJP25_00970"/>
<evidence type="ECO:0000313" key="10">
    <source>
        <dbReference type="Proteomes" id="UP000186040"/>
    </source>
</evidence>
<keyword evidence="1" id="KW-0134">Cell wall</keyword>
<keyword evidence="3 7" id="KW-0732">Signal</keyword>
<sequence length="381" mass="39251">MGTRFNIARAGAAVAVAAVAASVAALPAAADTAKGRLTEGGDSGFTTQLTNGEKVLPRLLNLQLQDGSQLRVYCIEITVDASDEVDMVESGWDAYPKPDAPFTANRDKINWILHHGFPGKSVQELNGLQLQFNDGLTQNEAITATQAAIWHYSDGVDINRESPVVPAPNDPDYDGESTDADVLALYDYLTGKANTGIDEQVIGALKIDPAEQSGTIGAKVGPFKVTTNGTVTGVKAELPDGVSLVTADGKAADKAGITNETELFLDVPAGTAPGAGTFEITADSPAVETGRLFVGEGYESNPVQSLIVASSETKPLTASAKAAWDVAPVTPPTTTTPAPQASPSPELADTGASILVPALLGLGLVGAGAGAIIYQRKRKSA</sequence>
<name>A0A1Q9LHL6_9PSEU</name>
<evidence type="ECO:0000256" key="7">
    <source>
        <dbReference type="SAM" id="SignalP"/>
    </source>
</evidence>
<dbReference type="EMBL" id="MKQR01000023">
    <property type="protein sequence ID" value="OLR91439.1"/>
    <property type="molecule type" value="Genomic_DNA"/>
</dbReference>
<dbReference type="PROSITE" id="PS50847">
    <property type="entry name" value="GRAM_POS_ANCHORING"/>
    <property type="match status" value="1"/>
</dbReference>
<comment type="caution">
    <text evidence="9">The sequence shown here is derived from an EMBL/GenBank/DDBJ whole genome shotgun (WGS) entry which is preliminary data.</text>
</comment>
<keyword evidence="6" id="KW-1133">Transmembrane helix</keyword>
<dbReference type="InterPro" id="IPR013552">
    <property type="entry name" value="Thioester_dom"/>
</dbReference>
<evidence type="ECO:0000256" key="6">
    <source>
        <dbReference type="SAM" id="Phobius"/>
    </source>
</evidence>
<dbReference type="OrthoDB" id="2676146at2"/>
<evidence type="ECO:0000256" key="4">
    <source>
        <dbReference type="ARBA" id="ARBA00023088"/>
    </source>
</evidence>
<keyword evidence="2" id="KW-0964">Secreted</keyword>
<dbReference type="Proteomes" id="UP000186040">
    <property type="component" value="Unassembled WGS sequence"/>
</dbReference>
<dbReference type="NCBIfam" id="TIGR03934">
    <property type="entry name" value="TQXA_dom"/>
    <property type="match status" value="1"/>
</dbReference>
<feature type="chain" id="PRO_5038835799" description="Gram-positive cocci surface proteins LPxTG domain-containing protein" evidence="7">
    <location>
        <begin position="21"/>
        <end position="381"/>
    </location>
</feature>
<proteinExistence type="predicted"/>
<evidence type="ECO:0000313" key="9">
    <source>
        <dbReference type="EMBL" id="OLR91439.1"/>
    </source>
</evidence>
<keyword evidence="10" id="KW-1185">Reference proteome</keyword>
<keyword evidence="4" id="KW-0572">Peptidoglycan-anchor</keyword>
<evidence type="ECO:0000256" key="5">
    <source>
        <dbReference type="SAM" id="MobiDB-lite"/>
    </source>
</evidence>
<evidence type="ECO:0000256" key="2">
    <source>
        <dbReference type="ARBA" id="ARBA00022525"/>
    </source>
</evidence>
<dbReference type="InterPro" id="IPR019931">
    <property type="entry name" value="LPXTG_anchor"/>
</dbReference>
<evidence type="ECO:0000256" key="3">
    <source>
        <dbReference type="ARBA" id="ARBA00022729"/>
    </source>
</evidence>